<feature type="domain" description="Acyltransferase 3" evidence="2">
    <location>
        <begin position="7"/>
        <end position="324"/>
    </location>
</feature>
<dbReference type="PANTHER" id="PTHR23028:SF131">
    <property type="entry name" value="BLR2367 PROTEIN"/>
    <property type="match status" value="1"/>
</dbReference>
<sequence>MKNRVEGLTGIRGVAALAVLLYHLHFNPAFAQYNFSLTSRAYLAVDLFFILSGFVLSMRYDGLRMKSDAAAYFGFLLNRIARVYPLHLVVVTAATVRLFFGTSGSGALLTAPQLLANFTMSEAWGFGTPAVSGALWSVSTEAMAYLVFPLLTTLARVRPAWQTIGLAVIGYGTIAVFGDGSESMMDVASLENSFPLFRCLCGFAVGIVTHRAFTEGRLEAMRSDRSFYAVLLALGVAFMVPNSDLAIVATFPALVVALAHDGRAARAVFGNKVMAYLGLISYSLYLWHPLARDGLGHAYAIAQTHHVAIPIAVVVAVYVGGMIIVADISYRLIEVRGRKIVLALRTRVMPRRGQEDRRAFAHDQVGPAGADG</sequence>
<evidence type="ECO:0000313" key="3">
    <source>
        <dbReference type="EMBL" id="USI72972.1"/>
    </source>
</evidence>
<feature type="transmembrane region" description="Helical" evidence="1">
    <location>
        <begin position="81"/>
        <end position="100"/>
    </location>
</feature>
<feature type="transmembrane region" description="Helical" evidence="1">
    <location>
        <begin position="307"/>
        <end position="330"/>
    </location>
</feature>
<protein>
    <submittedName>
        <fullName evidence="3">Acyltransferase</fullName>
    </submittedName>
</protein>
<proteinExistence type="predicted"/>
<evidence type="ECO:0000256" key="1">
    <source>
        <dbReference type="SAM" id="Phobius"/>
    </source>
</evidence>
<gene>
    <name evidence="3" type="ORF">LHA26_00380</name>
</gene>
<keyword evidence="1" id="KW-0812">Transmembrane</keyword>
<evidence type="ECO:0000313" key="4">
    <source>
        <dbReference type="Proteomes" id="UP001056937"/>
    </source>
</evidence>
<organism evidence="3 4">
    <name type="scientific">Sphingomonas morindae</name>
    <dbReference type="NCBI Taxonomy" id="1541170"/>
    <lineage>
        <taxon>Bacteria</taxon>
        <taxon>Pseudomonadati</taxon>
        <taxon>Pseudomonadota</taxon>
        <taxon>Alphaproteobacteria</taxon>
        <taxon>Sphingomonadales</taxon>
        <taxon>Sphingomonadaceae</taxon>
        <taxon>Sphingomonas</taxon>
    </lineage>
</organism>
<name>A0ABY4X7P2_9SPHN</name>
<evidence type="ECO:0000259" key="2">
    <source>
        <dbReference type="Pfam" id="PF01757"/>
    </source>
</evidence>
<dbReference type="Proteomes" id="UP001056937">
    <property type="component" value="Chromosome 1"/>
</dbReference>
<keyword evidence="3" id="KW-0808">Transferase</keyword>
<keyword evidence="1" id="KW-0472">Membrane</keyword>
<dbReference type="RefSeq" id="WP_252166783.1">
    <property type="nucleotide sequence ID" value="NZ_CP084930.1"/>
</dbReference>
<dbReference type="InterPro" id="IPR002656">
    <property type="entry name" value="Acyl_transf_3_dom"/>
</dbReference>
<dbReference type="EMBL" id="CP084930">
    <property type="protein sequence ID" value="USI72972.1"/>
    <property type="molecule type" value="Genomic_DNA"/>
</dbReference>
<feature type="transmembrane region" description="Helical" evidence="1">
    <location>
        <begin position="160"/>
        <end position="178"/>
    </location>
</feature>
<accession>A0ABY4X7P2</accession>
<dbReference type="GO" id="GO:0016746">
    <property type="term" value="F:acyltransferase activity"/>
    <property type="evidence" value="ECO:0007669"/>
    <property type="project" value="UniProtKB-KW"/>
</dbReference>
<feature type="transmembrane region" description="Helical" evidence="1">
    <location>
        <begin position="123"/>
        <end position="148"/>
    </location>
</feature>
<dbReference type="InterPro" id="IPR050879">
    <property type="entry name" value="Acyltransferase_3"/>
</dbReference>
<keyword evidence="1" id="KW-1133">Transmembrane helix</keyword>
<feature type="transmembrane region" description="Helical" evidence="1">
    <location>
        <begin position="227"/>
        <end position="257"/>
    </location>
</feature>
<keyword evidence="4" id="KW-1185">Reference proteome</keyword>
<dbReference type="Pfam" id="PF01757">
    <property type="entry name" value="Acyl_transf_3"/>
    <property type="match status" value="1"/>
</dbReference>
<dbReference type="PANTHER" id="PTHR23028">
    <property type="entry name" value="ACETYLTRANSFERASE"/>
    <property type="match status" value="1"/>
</dbReference>
<reference evidence="3" key="1">
    <citation type="journal article" date="2022" name="Toxins">
        <title>Genomic Analysis of Sphingopyxis sp. USTB-05 for Biodegrading Cyanobacterial Hepatotoxins.</title>
        <authorList>
            <person name="Liu C."/>
            <person name="Xu Q."/>
            <person name="Zhao Z."/>
            <person name="Zhang H."/>
            <person name="Liu X."/>
            <person name="Yin C."/>
            <person name="Liu Y."/>
            <person name="Yan H."/>
        </authorList>
    </citation>
    <scope>NUCLEOTIDE SEQUENCE</scope>
    <source>
        <strain evidence="3">NBD5</strain>
    </source>
</reference>
<feature type="transmembrane region" description="Helical" evidence="1">
    <location>
        <begin position="41"/>
        <end position="60"/>
    </location>
</feature>
<keyword evidence="3" id="KW-0012">Acyltransferase</keyword>
<feature type="transmembrane region" description="Helical" evidence="1">
    <location>
        <begin position="269"/>
        <end position="287"/>
    </location>
</feature>